<comment type="caution">
    <text evidence="2">The sequence shown here is derived from an EMBL/GenBank/DDBJ whole genome shotgun (WGS) entry which is preliminary data.</text>
</comment>
<dbReference type="Pfam" id="PF03741">
    <property type="entry name" value="TerC"/>
    <property type="match status" value="1"/>
</dbReference>
<organism evidence="2 3">
    <name type="scientific">Lederbergia ruris</name>
    <dbReference type="NCBI Taxonomy" id="217495"/>
    <lineage>
        <taxon>Bacteria</taxon>
        <taxon>Bacillati</taxon>
        <taxon>Bacillota</taxon>
        <taxon>Bacilli</taxon>
        <taxon>Bacillales</taxon>
        <taxon>Bacillaceae</taxon>
        <taxon>Lederbergia</taxon>
    </lineage>
</organism>
<name>A0ABQ4KP26_9BACI</name>
<feature type="transmembrane region" description="Helical" evidence="1">
    <location>
        <begin position="156"/>
        <end position="176"/>
    </location>
</feature>
<keyword evidence="3" id="KW-1185">Reference proteome</keyword>
<feature type="transmembrane region" description="Helical" evidence="1">
    <location>
        <begin position="196"/>
        <end position="217"/>
    </location>
</feature>
<keyword evidence="1" id="KW-0472">Membrane</keyword>
<feature type="transmembrane region" description="Helical" evidence="1">
    <location>
        <begin position="99"/>
        <end position="121"/>
    </location>
</feature>
<reference evidence="2 3" key="1">
    <citation type="submission" date="2021-03" db="EMBL/GenBank/DDBJ databases">
        <title>Antimicrobial resistance genes in bacteria isolated from Japanese honey, and their potential for conferring macrolide and lincosamide resistance in the American foulbrood pathogen Paenibacillus larvae.</title>
        <authorList>
            <person name="Okamoto M."/>
            <person name="Kumagai M."/>
            <person name="Kanamori H."/>
            <person name="Takamatsu D."/>
        </authorList>
    </citation>
    <scope>NUCLEOTIDE SEQUENCE [LARGE SCALE GENOMIC DNA]</scope>
    <source>
        <strain evidence="2 3">J8TS2</strain>
    </source>
</reference>
<evidence type="ECO:0000313" key="3">
    <source>
        <dbReference type="Proteomes" id="UP000679950"/>
    </source>
</evidence>
<evidence type="ECO:0000256" key="1">
    <source>
        <dbReference type="SAM" id="Phobius"/>
    </source>
</evidence>
<feature type="transmembrane region" description="Helical" evidence="1">
    <location>
        <begin position="6"/>
        <end position="25"/>
    </location>
</feature>
<dbReference type="InterPro" id="IPR005496">
    <property type="entry name" value="Integral_membrane_TerC"/>
</dbReference>
<dbReference type="RefSeq" id="WP_212967411.1">
    <property type="nucleotide sequence ID" value="NZ_BORB01000055.1"/>
</dbReference>
<protein>
    <submittedName>
        <fullName evidence="2">Uncharacterized protein</fullName>
    </submittedName>
</protein>
<proteinExistence type="predicted"/>
<dbReference type="Proteomes" id="UP000679950">
    <property type="component" value="Unassembled WGS sequence"/>
</dbReference>
<keyword evidence="1" id="KW-0812">Transmembrane</keyword>
<keyword evidence="1" id="KW-1133">Transmembrane helix</keyword>
<sequence length="228" mass="25353">MNEIIKVFLITFISDLDNLLILGAIIRKHPQVNIVFPAAVVLTCTRALYIIVMDTLLTIPVIHLIMGVILLFIAFGLVTKSFTDQTDISLLNRSFSIRVKVLSLLAATDFLICLDSVIVISEISQNISMALIGVFLSLIVSLFFLPLIIKVAAKFMWINIIAGAFIAQTAVVGIIGDPWLKEWILSINAYFPKVNLIHISANIVIVLVILIGCYSYIKSNRHDHSKYL</sequence>
<gene>
    <name evidence="2" type="ORF">J8TS2_40080</name>
</gene>
<dbReference type="EMBL" id="BORB01000055">
    <property type="protein sequence ID" value="GIN59689.1"/>
    <property type="molecule type" value="Genomic_DNA"/>
</dbReference>
<feature type="transmembrane region" description="Helical" evidence="1">
    <location>
        <begin position="57"/>
        <end position="78"/>
    </location>
</feature>
<feature type="transmembrane region" description="Helical" evidence="1">
    <location>
        <begin position="127"/>
        <end position="149"/>
    </location>
</feature>
<evidence type="ECO:0000313" key="2">
    <source>
        <dbReference type="EMBL" id="GIN59689.1"/>
    </source>
</evidence>
<feature type="transmembrane region" description="Helical" evidence="1">
    <location>
        <begin position="32"/>
        <end position="51"/>
    </location>
</feature>
<accession>A0ABQ4KP26</accession>